<feature type="compositionally biased region" description="Polar residues" evidence="1">
    <location>
        <begin position="92"/>
        <end position="109"/>
    </location>
</feature>
<gene>
    <name evidence="4" type="ORF">ANANG_G00077660</name>
</gene>
<feature type="transmembrane region" description="Helical" evidence="2">
    <location>
        <begin position="227"/>
        <end position="247"/>
    </location>
</feature>
<name>A0A9D3S4L6_ANGAN</name>
<evidence type="ECO:0000256" key="1">
    <source>
        <dbReference type="SAM" id="MobiDB-lite"/>
    </source>
</evidence>
<dbReference type="AlphaFoldDB" id="A0A9D3S4L6"/>
<sequence>MGIITNLALCALMFLICSSNIRGQNITMQPHISDPALNSSEVLTAAPNHTSTVPASSNSSQPNSTLSTPLPLSPPTNSSSSNSTVRIPPVSTPQTTPEDNKALPNQTATELPVTTGGIRSSAPANSTASEELTPNSVANIQSTTSSLNVSSPLPVTTTPSAGVAHSSTSPPTTPPPPKVPIQTATTSSLRPSSTAPAKSHQDNPELNVGDEDEPTASHKSGAPLDPLLASLVAVFIVSAAIVTLLLFRKFRQRNEGPEFRRLQDLPMDDMMEDTPLSMFTY</sequence>
<comment type="caution">
    <text evidence="4">The sequence shown here is derived from an EMBL/GenBank/DDBJ whole genome shotgun (WGS) entry which is preliminary data.</text>
</comment>
<proteinExistence type="predicted"/>
<feature type="signal peptide" evidence="3">
    <location>
        <begin position="1"/>
        <end position="23"/>
    </location>
</feature>
<accession>A0A9D3S4L6</accession>
<dbReference type="Proteomes" id="UP001044222">
    <property type="component" value="Unassembled WGS sequence"/>
</dbReference>
<dbReference type="EMBL" id="JAFIRN010000004">
    <property type="protein sequence ID" value="KAG5850002.1"/>
    <property type="molecule type" value="Genomic_DNA"/>
</dbReference>
<feature type="region of interest" description="Disordered" evidence="1">
    <location>
        <begin position="48"/>
        <end position="220"/>
    </location>
</feature>
<evidence type="ECO:0000256" key="2">
    <source>
        <dbReference type="SAM" id="Phobius"/>
    </source>
</evidence>
<keyword evidence="2" id="KW-0812">Transmembrane</keyword>
<evidence type="ECO:0000313" key="5">
    <source>
        <dbReference type="Proteomes" id="UP001044222"/>
    </source>
</evidence>
<organism evidence="4 5">
    <name type="scientific">Anguilla anguilla</name>
    <name type="common">European freshwater eel</name>
    <name type="synonym">Muraena anguilla</name>
    <dbReference type="NCBI Taxonomy" id="7936"/>
    <lineage>
        <taxon>Eukaryota</taxon>
        <taxon>Metazoa</taxon>
        <taxon>Chordata</taxon>
        <taxon>Craniata</taxon>
        <taxon>Vertebrata</taxon>
        <taxon>Euteleostomi</taxon>
        <taxon>Actinopterygii</taxon>
        <taxon>Neopterygii</taxon>
        <taxon>Teleostei</taxon>
        <taxon>Anguilliformes</taxon>
        <taxon>Anguillidae</taxon>
        <taxon>Anguilla</taxon>
    </lineage>
</organism>
<evidence type="ECO:0000256" key="3">
    <source>
        <dbReference type="SAM" id="SignalP"/>
    </source>
</evidence>
<protein>
    <submittedName>
        <fullName evidence="4">Uncharacterized protein</fullName>
    </submittedName>
</protein>
<feature type="compositionally biased region" description="Polar residues" evidence="1">
    <location>
        <begin position="122"/>
        <end position="160"/>
    </location>
</feature>
<feature type="compositionally biased region" description="Polar residues" evidence="1">
    <location>
        <begin position="182"/>
        <end position="196"/>
    </location>
</feature>
<feature type="chain" id="PRO_5038505093" evidence="3">
    <location>
        <begin position="24"/>
        <end position="281"/>
    </location>
</feature>
<feature type="compositionally biased region" description="Low complexity" evidence="1">
    <location>
        <begin position="56"/>
        <end position="84"/>
    </location>
</feature>
<evidence type="ECO:0000313" key="4">
    <source>
        <dbReference type="EMBL" id="KAG5850002.1"/>
    </source>
</evidence>
<keyword evidence="5" id="KW-1185">Reference proteome</keyword>
<keyword evidence="2" id="KW-0472">Membrane</keyword>
<keyword evidence="3" id="KW-0732">Signal</keyword>
<keyword evidence="2" id="KW-1133">Transmembrane helix</keyword>
<reference evidence="4" key="1">
    <citation type="submission" date="2021-01" db="EMBL/GenBank/DDBJ databases">
        <title>A chromosome-scale assembly of European eel, Anguilla anguilla.</title>
        <authorList>
            <person name="Henkel C."/>
            <person name="Jong-Raadsen S.A."/>
            <person name="Dufour S."/>
            <person name="Weltzien F.-A."/>
            <person name="Palstra A.P."/>
            <person name="Pelster B."/>
            <person name="Spaink H.P."/>
            <person name="Van Den Thillart G.E."/>
            <person name="Jansen H."/>
            <person name="Zahm M."/>
            <person name="Klopp C."/>
            <person name="Cedric C."/>
            <person name="Louis A."/>
            <person name="Berthelot C."/>
            <person name="Parey E."/>
            <person name="Roest Crollius H."/>
            <person name="Montfort J."/>
            <person name="Robinson-Rechavi M."/>
            <person name="Bucao C."/>
            <person name="Bouchez O."/>
            <person name="Gislard M."/>
            <person name="Lluch J."/>
            <person name="Milhes M."/>
            <person name="Lampietro C."/>
            <person name="Lopez Roques C."/>
            <person name="Donnadieu C."/>
            <person name="Braasch I."/>
            <person name="Desvignes T."/>
            <person name="Postlethwait J."/>
            <person name="Bobe J."/>
            <person name="Guiguen Y."/>
            <person name="Dirks R."/>
        </authorList>
    </citation>
    <scope>NUCLEOTIDE SEQUENCE</scope>
    <source>
        <strain evidence="4">Tag_6206</strain>
        <tissue evidence="4">Liver</tissue>
    </source>
</reference>